<dbReference type="PANTHER" id="PTHR41248:SF1">
    <property type="entry name" value="NORD PROTEIN"/>
    <property type="match status" value="1"/>
</dbReference>
<feature type="domain" description="Cobalamin biosynthesis protein CobT VWA" evidence="1">
    <location>
        <begin position="390"/>
        <end position="442"/>
    </location>
</feature>
<name>C6LBB0_9FIRM</name>
<evidence type="ECO:0000259" key="1">
    <source>
        <dbReference type="Pfam" id="PF11775"/>
    </source>
</evidence>
<dbReference type="InterPro" id="IPR036465">
    <property type="entry name" value="vWFA_dom_sf"/>
</dbReference>
<dbReference type="Gene3D" id="3.40.50.410">
    <property type="entry name" value="von Willebrand factor, type A domain"/>
    <property type="match status" value="1"/>
</dbReference>
<dbReference type="Pfam" id="PF11775">
    <property type="entry name" value="CobT_C"/>
    <property type="match status" value="1"/>
</dbReference>
<proteinExistence type="predicted"/>
<dbReference type="SUPFAM" id="SSF53300">
    <property type="entry name" value="vWA-like"/>
    <property type="match status" value="1"/>
</dbReference>
<evidence type="ECO:0000313" key="3">
    <source>
        <dbReference type="Proteomes" id="UP000005561"/>
    </source>
</evidence>
<dbReference type="eggNOG" id="COG4548">
    <property type="taxonomic scope" value="Bacteria"/>
</dbReference>
<accession>C6LBB0</accession>
<dbReference type="EMBL" id="ACCL02000003">
    <property type="protein sequence ID" value="EET62241.1"/>
    <property type="molecule type" value="Genomic_DNA"/>
</dbReference>
<sequence>MNYDIEEYRVEIENRIRNMMWTVSGDYSLKVKPDVEAFAKNKYLALYDAIKQGAFARYFDADALGMYLLKKRYYGAEEAPLMSIAQLCADAASYPRIAAERPGVRQVREKAFEAMLEHEYHRMNQSFMGRVKISFIRDFLNGKGRDEKRIQDVKDVLYELEQAADTMEIIQRIDWIYNQFIDKSFVRKHGDLAHVLAAELEEIVRDGWQDFLDEDTYESVMEQFLENVNRQVTSLEELQEETEKQRGNGRKIVVLDEKAIARMHSYMELNFGRSYLNEAQQERLTRRLCTGAHADCSLYYTDGILENPVLVNAQYVNAKKQADRNRLLWHNSKSVVKRNIDVMMASLKRALTLQSEADVIRAQFGRVVPNRLWRVGRTESGKLFDREIRQNNAEYVVDVLIDASGSQRDRQSQVALQAYIISRALSNVNIPHRVTGFCTFWDYTVMQRYREYDAPAKDDEKVFSYTTSANNRDGLAIRAAADSLAQREEENKILIILSDGRPNDVIVNRPNSRNPAIYCGEYAVQDTALEVRRLRNAGLYVLGVFAGKEKDLAAEKKIFGKDFAYIRDIRNFSAIVSRYLQKLLEEQV</sequence>
<reference evidence="2" key="1">
    <citation type="submission" date="2009-07" db="EMBL/GenBank/DDBJ databases">
        <authorList>
            <person name="Weinstock G."/>
            <person name="Sodergren E."/>
            <person name="Clifton S."/>
            <person name="Fulton L."/>
            <person name="Fulton B."/>
            <person name="Courtney L."/>
            <person name="Fronick C."/>
            <person name="Harrison M."/>
            <person name="Strong C."/>
            <person name="Farmer C."/>
            <person name="Delahaunty K."/>
            <person name="Markovic C."/>
            <person name="Hall O."/>
            <person name="Minx P."/>
            <person name="Tomlinson C."/>
            <person name="Mitreva M."/>
            <person name="Nelson J."/>
            <person name="Hou S."/>
            <person name="Wollam A."/>
            <person name="Pepin K.H."/>
            <person name="Johnson M."/>
            <person name="Bhonagiri V."/>
            <person name="Nash W.E."/>
            <person name="Warren W."/>
            <person name="Chinwalla A."/>
            <person name="Mardis E.R."/>
            <person name="Wilson R.K."/>
        </authorList>
    </citation>
    <scope>NUCLEOTIDE SEQUENCE [LARGE SCALE GENOMIC DNA]</scope>
    <source>
        <strain evidence="2">DSM 14469</strain>
    </source>
</reference>
<dbReference type="PANTHER" id="PTHR41248">
    <property type="entry name" value="NORD PROTEIN"/>
    <property type="match status" value="1"/>
</dbReference>
<dbReference type="InterPro" id="IPR051928">
    <property type="entry name" value="NorD/CobT"/>
</dbReference>
<gene>
    <name evidence="2" type="ORF">BRYFOR_05905</name>
</gene>
<dbReference type="RefSeq" id="WP_006860702.1">
    <property type="nucleotide sequence ID" value="NZ_ACCL02000003.1"/>
</dbReference>
<organism evidence="2 3">
    <name type="scientific">Marvinbryantia formatexigens DSM 14469</name>
    <dbReference type="NCBI Taxonomy" id="478749"/>
    <lineage>
        <taxon>Bacteria</taxon>
        <taxon>Bacillati</taxon>
        <taxon>Bacillota</taxon>
        <taxon>Clostridia</taxon>
        <taxon>Lachnospirales</taxon>
        <taxon>Lachnospiraceae</taxon>
        <taxon>Marvinbryantia</taxon>
    </lineage>
</organism>
<keyword evidence="3" id="KW-1185">Reference proteome</keyword>
<dbReference type="AlphaFoldDB" id="C6LBB0"/>
<dbReference type="InterPro" id="IPR025861">
    <property type="entry name" value="CobT_VWA_dom"/>
</dbReference>
<comment type="caution">
    <text evidence="2">The sequence shown here is derived from an EMBL/GenBank/DDBJ whole genome shotgun (WGS) entry which is preliminary data.</text>
</comment>
<evidence type="ECO:0000313" key="2">
    <source>
        <dbReference type="EMBL" id="EET62241.1"/>
    </source>
</evidence>
<dbReference type="STRING" id="168384.SAMN05660368_01372"/>
<dbReference type="Proteomes" id="UP000005561">
    <property type="component" value="Unassembled WGS sequence"/>
</dbReference>
<protein>
    <recommendedName>
        <fullName evidence="1">Cobalamin biosynthesis protein CobT VWA domain-containing protein</fullName>
    </recommendedName>
</protein>